<accession>A0A7J7YWJ4</accession>
<organism evidence="2 3">
    <name type="scientific">Pipistrellus kuhlii</name>
    <name type="common">Kuhl's pipistrelle</name>
    <dbReference type="NCBI Taxonomy" id="59472"/>
    <lineage>
        <taxon>Eukaryota</taxon>
        <taxon>Metazoa</taxon>
        <taxon>Chordata</taxon>
        <taxon>Craniata</taxon>
        <taxon>Vertebrata</taxon>
        <taxon>Euteleostomi</taxon>
        <taxon>Mammalia</taxon>
        <taxon>Eutheria</taxon>
        <taxon>Laurasiatheria</taxon>
        <taxon>Chiroptera</taxon>
        <taxon>Yangochiroptera</taxon>
        <taxon>Vespertilionidae</taxon>
        <taxon>Pipistrellus</taxon>
    </lineage>
</organism>
<proteinExistence type="predicted"/>
<evidence type="ECO:0000256" key="1">
    <source>
        <dbReference type="SAM" id="MobiDB-lite"/>
    </source>
</evidence>
<evidence type="ECO:0000313" key="3">
    <source>
        <dbReference type="Proteomes" id="UP000558488"/>
    </source>
</evidence>
<protein>
    <submittedName>
        <fullName evidence="2">Uncharacterized protein</fullName>
    </submittedName>
</protein>
<feature type="compositionally biased region" description="Polar residues" evidence="1">
    <location>
        <begin position="55"/>
        <end position="67"/>
    </location>
</feature>
<feature type="region of interest" description="Disordered" evidence="1">
    <location>
        <begin position="167"/>
        <end position="186"/>
    </location>
</feature>
<sequence length="186" mass="20135">MGNYTALHLGREGVGETPTVGLRSCSLIKHISLGNTFITLSEVFAHASAHSNSPCQSQTAAKAQSGHQPGVLKPDPEPGLAGSRGNWRRHQRSQFWASCLLCFQPAHPVWLRGALWPSPHLPTLSRVCRGTCWCAVANESAGGVGSGRLWGPEGRPWLGRELCSRTRRMGSNGLGSKQSRQNLRHP</sequence>
<comment type="caution">
    <text evidence="2">The sequence shown here is derived from an EMBL/GenBank/DDBJ whole genome shotgun (WGS) entry which is preliminary data.</text>
</comment>
<keyword evidence="3" id="KW-1185">Reference proteome</keyword>
<name>A0A7J7YWJ4_PIPKU</name>
<feature type="compositionally biased region" description="Polar residues" evidence="1">
    <location>
        <begin position="174"/>
        <end position="186"/>
    </location>
</feature>
<gene>
    <name evidence="2" type="ORF">mPipKuh1_009816</name>
</gene>
<reference evidence="2 3" key="1">
    <citation type="journal article" date="2020" name="Nature">
        <title>Six reference-quality genomes reveal evolution of bat adaptations.</title>
        <authorList>
            <person name="Jebb D."/>
            <person name="Huang Z."/>
            <person name="Pippel M."/>
            <person name="Hughes G.M."/>
            <person name="Lavrichenko K."/>
            <person name="Devanna P."/>
            <person name="Winkler S."/>
            <person name="Jermiin L.S."/>
            <person name="Skirmuntt E.C."/>
            <person name="Katzourakis A."/>
            <person name="Burkitt-Gray L."/>
            <person name="Ray D.A."/>
            <person name="Sullivan K.A.M."/>
            <person name="Roscito J.G."/>
            <person name="Kirilenko B.M."/>
            <person name="Davalos L.M."/>
            <person name="Corthals A.P."/>
            <person name="Power M.L."/>
            <person name="Jones G."/>
            <person name="Ransome R.D."/>
            <person name="Dechmann D.K.N."/>
            <person name="Locatelli A.G."/>
            <person name="Puechmaille S.J."/>
            <person name="Fedrigo O."/>
            <person name="Jarvis E.D."/>
            <person name="Hiller M."/>
            <person name="Vernes S.C."/>
            <person name="Myers E.W."/>
            <person name="Teeling E.C."/>
        </authorList>
    </citation>
    <scope>NUCLEOTIDE SEQUENCE [LARGE SCALE GENOMIC DNA]</scope>
    <source>
        <strain evidence="2">MPipKuh1</strain>
        <tissue evidence="2">Flight muscle</tissue>
    </source>
</reference>
<dbReference type="EMBL" id="JACAGB010000004">
    <property type="protein sequence ID" value="KAF6366397.1"/>
    <property type="molecule type" value="Genomic_DNA"/>
</dbReference>
<evidence type="ECO:0000313" key="2">
    <source>
        <dbReference type="EMBL" id="KAF6366397.1"/>
    </source>
</evidence>
<feature type="region of interest" description="Disordered" evidence="1">
    <location>
        <begin position="55"/>
        <end position="86"/>
    </location>
</feature>
<dbReference type="AlphaFoldDB" id="A0A7J7YWJ4"/>
<dbReference type="Proteomes" id="UP000558488">
    <property type="component" value="Unassembled WGS sequence"/>
</dbReference>